<dbReference type="Pfam" id="PF19371">
    <property type="entry name" value="DUF5946"/>
    <property type="match status" value="1"/>
</dbReference>
<sequence length="143" mass="16446">MNRAINYQECCPECGAPEANGLDCRGQLDEIISWEAENADLLGLHFWTVACYNIQHPAIFTDEAREELFWIFCEAYDRQMPISKVRKKISYWSEGSGKVVRQVPAQPVFKDWAMTVSEVYLVGEKKGAADRVRAWTKVVRKQL</sequence>
<protein>
    <submittedName>
        <fullName evidence="1">Uncharacterized protein</fullName>
    </submittedName>
</protein>
<dbReference type="InterPro" id="IPR045990">
    <property type="entry name" value="DUF5946"/>
</dbReference>
<evidence type="ECO:0000313" key="1">
    <source>
        <dbReference type="EMBL" id="RHW42678.1"/>
    </source>
</evidence>
<dbReference type="Proteomes" id="UP000284416">
    <property type="component" value="Unassembled WGS sequence"/>
</dbReference>
<reference evidence="1 2" key="1">
    <citation type="journal article" date="2017" name="Int. J. Syst. Evol. Microbiol.">
        <title>Bacillus notoginsengisoli sp. nov., a novel bacterium isolated from the rhizosphere of Panax notoginseng.</title>
        <authorList>
            <person name="Zhang M.Y."/>
            <person name="Cheng J."/>
            <person name="Cai Y."/>
            <person name="Zhang T.Y."/>
            <person name="Wu Y.Y."/>
            <person name="Manikprabhu D."/>
            <person name="Li W.J."/>
            <person name="Zhang Y.X."/>
        </authorList>
    </citation>
    <scope>NUCLEOTIDE SEQUENCE [LARGE SCALE GENOMIC DNA]</scope>
    <source>
        <strain evidence="1 2">JCM 30743</strain>
    </source>
</reference>
<dbReference type="AlphaFoldDB" id="A0A417YY28"/>
<dbReference type="OrthoDB" id="1952231at2"/>
<dbReference type="EMBL" id="QWEG01000002">
    <property type="protein sequence ID" value="RHW42678.1"/>
    <property type="molecule type" value="Genomic_DNA"/>
</dbReference>
<name>A0A417YY28_9BACI</name>
<organism evidence="1 2">
    <name type="scientific">Neobacillus notoginsengisoli</name>
    <dbReference type="NCBI Taxonomy" id="1578198"/>
    <lineage>
        <taxon>Bacteria</taxon>
        <taxon>Bacillati</taxon>
        <taxon>Bacillota</taxon>
        <taxon>Bacilli</taxon>
        <taxon>Bacillales</taxon>
        <taxon>Bacillaceae</taxon>
        <taxon>Neobacillus</taxon>
    </lineage>
</organism>
<gene>
    <name evidence="1" type="ORF">D1B31_03550</name>
</gene>
<accession>A0A417YY28</accession>
<evidence type="ECO:0000313" key="2">
    <source>
        <dbReference type="Proteomes" id="UP000284416"/>
    </source>
</evidence>
<comment type="caution">
    <text evidence="1">The sequence shown here is derived from an EMBL/GenBank/DDBJ whole genome shotgun (WGS) entry which is preliminary data.</text>
</comment>
<keyword evidence="2" id="KW-1185">Reference proteome</keyword>
<dbReference type="RefSeq" id="WP_118919373.1">
    <property type="nucleotide sequence ID" value="NZ_QWEG01000002.1"/>
</dbReference>
<proteinExistence type="predicted"/>